<dbReference type="RefSeq" id="WP_140602208.1">
    <property type="nucleotide sequence ID" value="NZ_SAWY01000007.1"/>
</dbReference>
<dbReference type="EMBL" id="SAWY01000007">
    <property type="protein sequence ID" value="TPH17801.1"/>
    <property type="molecule type" value="Genomic_DNA"/>
</dbReference>
<evidence type="ECO:0000313" key="2">
    <source>
        <dbReference type="EMBL" id="TPH17801.1"/>
    </source>
</evidence>
<keyword evidence="1" id="KW-1133">Transmembrane helix</keyword>
<keyword evidence="1" id="KW-0472">Membrane</keyword>
<evidence type="ECO:0000313" key="3">
    <source>
        <dbReference type="Proteomes" id="UP000315303"/>
    </source>
</evidence>
<dbReference type="OrthoDB" id="6227360at2"/>
<protein>
    <submittedName>
        <fullName evidence="2">Uncharacterized protein</fullName>
    </submittedName>
</protein>
<evidence type="ECO:0000256" key="1">
    <source>
        <dbReference type="SAM" id="Phobius"/>
    </source>
</evidence>
<dbReference type="AlphaFoldDB" id="A0A502L666"/>
<proteinExistence type="predicted"/>
<dbReference type="Proteomes" id="UP000315303">
    <property type="component" value="Unassembled WGS sequence"/>
</dbReference>
<sequence>MIDKVEKREKSLAEFILIVVLLALLMKVFISYFFEHQEQITATGFTSLAQSFNGTVVAVHAQWLMEKKPNVVALGQLNNSEKQLVQVNSHGWLDTYKNDFACEEIWRVAMAVPMSLMKLSIAAIELKRSENNFHHCRFILSSGHFFDYISDTGKVTAVSKINK</sequence>
<gene>
    <name evidence="2" type="ORF">EPA86_04440</name>
</gene>
<accession>A0A502L666</accession>
<organism evidence="2 3">
    <name type="scientific">Litorilituus lipolyticus</name>
    <dbReference type="NCBI Taxonomy" id="2491017"/>
    <lineage>
        <taxon>Bacteria</taxon>
        <taxon>Pseudomonadati</taxon>
        <taxon>Pseudomonadota</taxon>
        <taxon>Gammaproteobacteria</taxon>
        <taxon>Alteromonadales</taxon>
        <taxon>Colwelliaceae</taxon>
        <taxon>Litorilituus</taxon>
    </lineage>
</organism>
<name>A0A502L666_9GAMM</name>
<keyword evidence="1" id="KW-0812">Transmembrane</keyword>
<feature type="transmembrane region" description="Helical" evidence="1">
    <location>
        <begin position="12"/>
        <end position="34"/>
    </location>
</feature>
<reference evidence="2 3" key="1">
    <citation type="submission" date="2019-01" db="EMBL/GenBank/DDBJ databases">
        <title>Litorilituus lipolytica sp. nov., isolated from intertidal sand of the Yellow Sea in China.</title>
        <authorList>
            <person name="Liu A."/>
        </authorList>
    </citation>
    <scope>NUCLEOTIDE SEQUENCE [LARGE SCALE GENOMIC DNA]</scope>
    <source>
        <strain evidence="2 3">RZ04</strain>
    </source>
</reference>
<keyword evidence="3" id="KW-1185">Reference proteome</keyword>
<comment type="caution">
    <text evidence="2">The sequence shown here is derived from an EMBL/GenBank/DDBJ whole genome shotgun (WGS) entry which is preliminary data.</text>
</comment>